<dbReference type="Proteomes" id="UP000043699">
    <property type="component" value="Unassembled WGS sequence"/>
</dbReference>
<evidence type="ECO:0000313" key="2">
    <source>
        <dbReference type="Proteomes" id="UP000043699"/>
    </source>
</evidence>
<dbReference type="RefSeq" id="WP_052650699.1">
    <property type="nucleotide sequence ID" value="NZ_CCXS01000001.1"/>
</dbReference>
<protein>
    <recommendedName>
        <fullName evidence="3">Group-specific protein</fullName>
    </recommendedName>
</protein>
<dbReference type="STRING" id="1499687.BN1080_00873"/>
<dbReference type="OrthoDB" id="2737829at2"/>
<keyword evidence="2" id="KW-1185">Reference proteome</keyword>
<gene>
    <name evidence="1" type="ORF">BN1080_00873</name>
</gene>
<proteinExistence type="predicted"/>
<sequence>MYKTLPTGVKSSITRSISKIFEAYMADIEWDEERFNLEDFVKVWKDYIENRAAWYEKVPLEVKLSPEFHEEVANKMNQIIDKILNEPPSEDQIARIEIMQESMDTHFDYSCRAEAAFVETKLKAMKN</sequence>
<dbReference type="EMBL" id="CCXS01000001">
    <property type="protein sequence ID" value="CEG21953.1"/>
    <property type="molecule type" value="Genomic_DNA"/>
</dbReference>
<evidence type="ECO:0000313" key="1">
    <source>
        <dbReference type="EMBL" id="CEG21953.1"/>
    </source>
</evidence>
<evidence type="ECO:0008006" key="3">
    <source>
        <dbReference type="Google" id="ProtNLM"/>
    </source>
</evidence>
<name>A0A098EI33_9BACL</name>
<organism evidence="1 2">
    <name type="scientific">Planococcus massiliensis</name>
    <dbReference type="NCBI Taxonomy" id="1499687"/>
    <lineage>
        <taxon>Bacteria</taxon>
        <taxon>Bacillati</taxon>
        <taxon>Bacillota</taxon>
        <taxon>Bacilli</taxon>
        <taxon>Bacillales</taxon>
        <taxon>Caryophanaceae</taxon>
        <taxon>Planococcus</taxon>
    </lineage>
</organism>
<reference evidence="1 2" key="1">
    <citation type="submission" date="2014-09" db="EMBL/GenBank/DDBJ databases">
        <authorList>
            <person name="Urmite Genomes Urmite Genomes"/>
        </authorList>
    </citation>
    <scope>NUCLEOTIDE SEQUENCE [LARGE SCALE GENOMIC DNA]</scope>
    <source>
        <strain evidence="1 2">ES2</strain>
    </source>
</reference>
<accession>A0A098EI33</accession>
<dbReference type="AlphaFoldDB" id="A0A098EI33"/>